<gene>
    <name evidence="2" type="ORF">DGMP_33500</name>
</gene>
<keyword evidence="1" id="KW-1133">Transmembrane helix</keyword>
<proteinExistence type="predicted"/>
<name>A0A8D5FZ91_9BACT</name>
<feature type="transmembrane region" description="Helical" evidence="1">
    <location>
        <begin position="88"/>
        <end position="108"/>
    </location>
</feature>
<organism evidence="2 3">
    <name type="scientific">Desulfomarina profundi</name>
    <dbReference type="NCBI Taxonomy" id="2772557"/>
    <lineage>
        <taxon>Bacteria</taxon>
        <taxon>Pseudomonadati</taxon>
        <taxon>Thermodesulfobacteriota</taxon>
        <taxon>Desulfobulbia</taxon>
        <taxon>Desulfobulbales</taxon>
        <taxon>Desulfobulbaceae</taxon>
        <taxon>Desulfomarina</taxon>
    </lineage>
</organism>
<keyword evidence="1" id="KW-0812">Transmembrane</keyword>
<evidence type="ECO:0000313" key="2">
    <source>
        <dbReference type="EMBL" id="BCL62657.1"/>
    </source>
</evidence>
<dbReference type="RefSeq" id="WP_228854986.1">
    <property type="nucleotide sequence ID" value="NZ_AP024086.1"/>
</dbReference>
<evidence type="ECO:0008006" key="4">
    <source>
        <dbReference type="Google" id="ProtNLM"/>
    </source>
</evidence>
<accession>A0A8D5FZ91</accession>
<dbReference type="AlphaFoldDB" id="A0A8D5FZ91"/>
<dbReference type="Proteomes" id="UP000826725">
    <property type="component" value="Chromosome"/>
</dbReference>
<protein>
    <recommendedName>
        <fullName evidence="4">Zinc-finger domain-containing protein</fullName>
    </recommendedName>
</protein>
<reference evidence="2" key="1">
    <citation type="submission" date="2020-09" db="EMBL/GenBank/DDBJ databases">
        <title>Desulfogranum mesoprofundum gen. nov., sp. nov., a novel mesophilic, sulfate-reducing chemolithoautotroph isolated from a deep-sea hydrothermal vent chimney in the Suiyo Seamount.</title>
        <authorList>
            <person name="Hashimoto Y."/>
            <person name="Nakagawa S."/>
        </authorList>
    </citation>
    <scope>NUCLEOTIDE SEQUENCE</scope>
    <source>
        <strain evidence="2">KT2</strain>
    </source>
</reference>
<sequence>MKKVIKNRDKTASLLVLALDKRVGTRCPSAEELASFLDGKSSAAEKKRVLSHLADCDQCYTLWYCLKTASRKKRAGGKIYYLTRPKNLAFAGSALAIAASVVIFMNIAREPLVGRMKEKTAVTVEAVDESKRISPIPPQTEQVEKVYEDEERKMLSAPAPAFLKMGNISVSPVQDWLKSVETGCREGRQEENFWKEQFFQGEQLVGEAGAEDELFRAVLMLLPGKFDQITVKKRCEKILERLAQERERR</sequence>
<evidence type="ECO:0000256" key="1">
    <source>
        <dbReference type="SAM" id="Phobius"/>
    </source>
</evidence>
<evidence type="ECO:0000313" key="3">
    <source>
        <dbReference type="Proteomes" id="UP000826725"/>
    </source>
</evidence>
<keyword evidence="3" id="KW-1185">Reference proteome</keyword>
<dbReference type="KEGG" id="dbk:DGMP_33500"/>
<dbReference type="EMBL" id="AP024086">
    <property type="protein sequence ID" value="BCL62657.1"/>
    <property type="molecule type" value="Genomic_DNA"/>
</dbReference>
<keyword evidence="1" id="KW-0472">Membrane</keyword>